<evidence type="ECO:0000259" key="2">
    <source>
        <dbReference type="Pfam" id="PF06985"/>
    </source>
</evidence>
<feature type="domain" description="Heterokaryon incompatibility" evidence="2">
    <location>
        <begin position="123"/>
        <end position="182"/>
    </location>
</feature>
<dbReference type="EMBL" id="ML143555">
    <property type="protein sequence ID" value="TBU22142.1"/>
    <property type="molecule type" value="Genomic_DNA"/>
</dbReference>
<dbReference type="Pfam" id="PF06985">
    <property type="entry name" value="HET"/>
    <property type="match status" value="1"/>
</dbReference>
<protein>
    <submittedName>
        <fullName evidence="4">Uncharacterized protein</fullName>
    </submittedName>
</protein>
<reference evidence="4" key="1">
    <citation type="submission" date="2019-01" db="EMBL/GenBank/DDBJ databases">
        <title>Draft genome sequences of three monokaryotic isolates of the white-rot basidiomycete fungus Dichomitus squalens.</title>
        <authorList>
            <consortium name="DOE Joint Genome Institute"/>
            <person name="Lopez S.C."/>
            <person name="Andreopoulos B."/>
            <person name="Pangilinan J."/>
            <person name="Lipzen A."/>
            <person name="Riley R."/>
            <person name="Ahrendt S."/>
            <person name="Ng V."/>
            <person name="Barry K."/>
            <person name="Daum C."/>
            <person name="Grigoriev I.V."/>
            <person name="Hilden K.S."/>
            <person name="Makela M.R."/>
            <person name="de Vries R.P."/>
        </authorList>
    </citation>
    <scope>NUCLEOTIDE SEQUENCE [LARGE SCALE GENOMIC DNA]</scope>
    <source>
        <strain evidence="4">OM18370.1</strain>
    </source>
</reference>
<organism evidence="4">
    <name type="scientific">Dichomitus squalens</name>
    <dbReference type="NCBI Taxonomy" id="114155"/>
    <lineage>
        <taxon>Eukaryota</taxon>
        <taxon>Fungi</taxon>
        <taxon>Dikarya</taxon>
        <taxon>Basidiomycota</taxon>
        <taxon>Agaricomycotina</taxon>
        <taxon>Agaricomycetes</taxon>
        <taxon>Polyporales</taxon>
        <taxon>Polyporaceae</taxon>
        <taxon>Dichomitus</taxon>
    </lineage>
</organism>
<name>A0A4Q9M8D6_9APHY</name>
<dbReference type="PANTHER" id="PTHR10622">
    <property type="entry name" value="HET DOMAIN-CONTAINING PROTEIN"/>
    <property type="match status" value="1"/>
</dbReference>
<feature type="compositionally biased region" description="Basic and acidic residues" evidence="1">
    <location>
        <begin position="712"/>
        <end position="730"/>
    </location>
</feature>
<gene>
    <name evidence="4" type="ORF">BD311DRAFT_770889</name>
</gene>
<dbReference type="InterPro" id="IPR010730">
    <property type="entry name" value="HET"/>
</dbReference>
<accession>A0A4Q9M8D6</accession>
<evidence type="ECO:0000256" key="1">
    <source>
        <dbReference type="SAM" id="MobiDB-lite"/>
    </source>
</evidence>
<sequence>MRLLDTYTGQFIQKDPGHEDTLYAVLSHTWSHNPPEDTYKQLKKIQRRYATQPQDSQTSVQGVPPSPLSPLSSLSPSLAQESMTFLPYHTSSMHKDPSPAATITTKLHPKHLHIPLSPIWDDPELSPKVRNACAIARAAGYRYFWVDSCCIDKSSSSELSEAINSMYYWYSRAAICYAFLADVPPGEDPRAAQSSFRRSRYHTRGWTLQELIAPVRVMFLSNDWQVIGSKHSLADLLEEISGIPDEALLHIKSLDEFSLAQRLSWAAKRETTRVEDRAYSLLGIVNINMPTLYGEGHLAFRRLQEELVRRVPDQSLFAWENVYDGIEPGEDILEKVSQHIRYPVIPGWQRNDWVTMRPENERFESLITDYLGVFAKCGKIRAISHEDVFRRLSLPHHLPAAEYTFTPHGIRTQLPLIPVSVRLPGIEDECATSRNYHYLAILGCEHASYPGHLLGRFCYIPLSDSGIDFLYTGYTRFKWETGELGYYGLFPLSPTTIERCRTQIQLKTVYIWYPGRSCLGSPAGSLRKPHQTISLMLLRKTRDALRTRGYTAELRGPDQDHPTTHWLTLSHHHHTIIIEFHHTLEDGGREFRIRVNAKMSPLRTSAEALPPAETQPGRPGAIVFRDSMRVRWQTDAGVSSDYTRPWQSSLREQQFVFDPETSKKLVLTLGMDLAPGSFYALHVDVVSEILPVGAHEVPSDDRGPVADVPHVQGEDKRGAKDVRRAVDDGPVHALGGTAEQAGRGKMLKTKL</sequence>
<dbReference type="InterPro" id="IPR058525">
    <property type="entry name" value="DUF8212"/>
</dbReference>
<dbReference type="Proteomes" id="UP000292957">
    <property type="component" value="Unassembled WGS sequence"/>
</dbReference>
<dbReference type="OrthoDB" id="1938262at2759"/>
<evidence type="ECO:0000259" key="3">
    <source>
        <dbReference type="Pfam" id="PF26640"/>
    </source>
</evidence>
<feature type="domain" description="DUF8212" evidence="3">
    <location>
        <begin position="299"/>
        <end position="514"/>
    </location>
</feature>
<proteinExistence type="predicted"/>
<feature type="region of interest" description="Disordered" evidence="1">
    <location>
        <begin position="49"/>
        <end position="75"/>
    </location>
</feature>
<dbReference type="AlphaFoldDB" id="A0A4Q9M8D6"/>
<feature type="compositionally biased region" description="Polar residues" evidence="1">
    <location>
        <begin position="49"/>
        <end position="61"/>
    </location>
</feature>
<dbReference type="Pfam" id="PF26640">
    <property type="entry name" value="DUF8212"/>
    <property type="match status" value="1"/>
</dbReference>
<evidence type="ECO:0000313" key="4">
    <source>
        <dbReference type="EMBL" id="TBU22142.1"/>
    </source>
</evidence>
<feature type="region of interest" description="Disordered" evidence="1">
    <location>
        <begin position="696"/>
        <end position="751"/>
    </location>
</feature>
<dbReference type="PANTHER" id="PTHR10622:SF12">
    <property type="entry name" value="HET DOMAIN-CONTAINING PROTEIN"/>
    <property type="match status" value="1"/>
</dbReference>